<gene>
    <name evidence="2" type="ORF">JTE90_002774</name>
</gene>
<sequence>MSGVEENKSANAATNDPPGESPPDNPSNAEGSDEPAPENPPNPDGSGEPTPDNPPNLDGGELSPGNPPHPNGSGESPPDNPPNSDGSSSRSSFEVIPDPDINNDNAPTVTTRSSAPGRLETCRFKKKPLFMAGVEVGDWV</sequence>
<proteinExistence type="predicted"/>
<name>A0AAV6TQA4_9ARAC</name>
<dbReference type="AlphaFoldDB" id="A0AAV6TQA4"/>
<reference evidence="2 3" key="1">
    <citation type="journal article" date="2022" name="Nat. Ecol. Evol.">
        <title>A masculinizing supergene underlies an exaggerated male reproductive morph in a spider.</title>
        <authorList>
            <person name="Hendrickx F."/>
            <person name="De Corte Z."/>
            <person name="Sonet G."/>
            <person name="Van Belleghem S.M."/>
            <person name="Kostlbacher S."/>
            <person name="Vangestel C."/>
        </authorList>
    </citation>
    <scope>NUCLEOTIDE SEQUENCE [LARGE SCALE GENOMIC DNA]</scope>
    <source>
        <strain evidence="2">W744_W776</strain>
    </source>
</reference>
<accession>A0AAV6TQA4</accession>
<feature type="compositionally biased region" description="Polar residues" evidence="1">
    <location>
        <begin position="102"/>
        <end position="114"/>
    </location>
</feature>
<evidence type="ECO:0000256" key="1">
    <source>
        <dbReference type="SAM" id="MobiDB-lite"/>
    </source>
</evidence>
<evidence type="ECO:0000313" key="2">
    <source>
        <dbReference type="EMBL" id="KAG8173600.1"/>
    </source>
</evidence>
<dbReference type="EMBL" id="JAFNEN010001615">
    <property type="protein sequence ID" value="KAG8173600.1"/>
    <property type="molecule type" value="Genomic_DNA"/>
</dbReference>
<feature type="region of interest" description="Disordered" evidence="1">
    <location>
        <begin position="1"/>
        <end position="119"/>
    </location>
</feature>
<comment type="caution">
    <text evidence="2">The sequence shown here is derived from an EMBL/GenBank/DDBJ whole genome shotgun (WGS) entry which is preliminary data.</text>
</comment>
<feature type="compositionally biased region" description="Low complexity" evidence="1">
    <location>
        <begin position="71"/>
        <end position="92"/>
    </location>
</feature>
<dbReference type="Proteomes" id="UP000827092">
    <property type="component" value="Unassembled WGS sequence"/>
</dbReference>
<keyword evidence="3" id="KW-1185">Reference proteome</keyword>
<evidence type="ECO:0000313" key="3">
    <source>
        <dbReference type="Proteomes" id="UP000827092"/>
    </source>
</evidence>
<protein>
    <submittedName>
        <fullName evidence="2">Uncharacterized protein</fullName>
    </submittedName>
</protein>
<organism evidence="2 3">
    <name type="scientific">Oedothorax gibbosus</name>
    <dbReference type="NCBI Taxonomy" id="931172"/>
    <lineage>
        <taxon>Eukaryota</taxon>
        <taxon>Metazoa</taxon>
        <taxon>Ecdysozoa</taxon>
        <taxon>Arthropoda</taxon>
        <taxon>Chelicerata</taxon>
        <taxon>Arachnida</taxon>
        <taxon>Araneae</taxon>
        <taxon>Araneomorphae</taxon>
        <taxon>Entelegynae</taxon>
        <taxon>Araneoidea</taxon>
        <taxon>Linyphiidae</taxon>
        <taxon>Erigoninae</taxon>
        <taxon>Oedothorax</taxon>
    </lineage>
</organism>